<dbReference type="InterPro" id="IPR023229">
    <property type="entry name" value="T2SS_M_periplasmic_sf"/>
</dbReference>
<organism evidence="11 12">
    <name type="scientific">Pseudidiomarina indica</name>
    <dbReference type="NCBI Taxonomy" id="1159017"/>
    <lineage>
        <taxon>Bacteria</taxon>
        <taxon>Pseudomonadati</taxon>
        <taxon>Pseudomonadota</taxon>
        <taxon>Gammaproteobacteria</taxon>
        <taxon>Alteromonadales</taxon>
        <taxon>Idiomarinaceae</taxon>
        <taxon>Pseudidiomarina</taxon>
    </lineage>
</organism>
<dbReference type="Gene3D" id="3.30.1360.100">
    <property type="entry name" value="General secretion pathway protein M, EpsM"/>
    <property type="match status" value="1"/>
</dbReference>
<evidence type="ECO:0000256" key="5">
    <source>
        <dbReference type="ARBA" id="ARBA00022519"/>
    </source>
</evidence>
<dbReference type="RefSeq" id="WP_092591967.1">
    <property type="nucleotide sequence ID" value="NZ_FMXN01000003.1"/>
</dbReference>
<evidence type="ECO:0000256" key="1">
    <source>
        <dbReference type="ARBA" id="ARBA00004377"/>
    </source>
</evidence>
<keyword evidence="6 10" id="KW-0812">Transmembrane</keyword>
<dbReference type="STRING" id="1159017.SAMN02927930_00787"/>
<evidence type="ECO:0000256" key="3">
    <source>
        <dbReference type="ARBA" id="ARBA00022448"/>
    </source>
</evidence>
<dbReference type="InterPro" id="IPR007690">
    <property type="entry name" value="T2SS_GspM"/>
</dbReference>
<dbReference type="GO" id="GO:0015628">
    <property type="term" value="P:protein secretion by the type II secretion system"/>
    <property type="evidence" value="ECO:0007669"/>
    <property type="project" value="InterPro"/>
</dbReference>
<evidence type="ECO:0000256" key="4">
    <source>
        <dbReference type="ARBA" id="ARBA00022475"/>
    </source>
</evidence>
<keyword evidence="5" id="KW-0997">Cell inner membrane</keyword>
<gene>
    <name evidence="11" type="ORF">SAMN02927930_00787</name>
</gene>
<keyword evidence="9 10" id="KW-0472">Membrane</keyword>
<dbReference type="GO" id="GO:0005886">
    <property type="term" value="C:plasma membrane"/>
    <property type="evidence" value="ECO:0007669"/>
    <property type="project" value="UniProtKB-SubCell"/>
</dbReference>
<dbReference type="OrthoDB" id="6624834at2"/>
<proteinExistence type="inferred from homology"/>
<keyword evidence="7" id="KW-0653">Protein transport</keyword>
<evidence type="ECO:0000313" key="12">
    <source>
        <dbReference type="Proteomes" id="UP000199626"/>
    </source>
</evidence>
<keyword evidence="12" id="KW-1185">Reference proteome</keyword>
<keyword evidence="3" id="KW-0813">Transport</keyword>
<protein>
    <submittedName>
        <fullName evidence="11">Type II secretion system (T2SS), protein M</fullName>
    </submittedName>
</protein>
<sequence length="181" mass="20457">MAMKQQWLQPLLQRFPTLDERLRQLNPRERILLSVAGALLVLLCLYLICWQPLQSGLQQRAMQVEAQQQLLQWVRENTGRYQSLQQAQGPGGAAATQRQVTITGSLTERMTRLASVLDIELTRLQPQNDSLVIVIDQAPFDALLKLLEATEQQAGLTIEQLDVAPASQPGEVRVRRLQVRL</sequence>
<evidence type="ECO:0000256" key="7">
    <source>
        <dbReference type="ARBA" id="ARBA00022927"/>
    </source>
</evidence>
<name>A0A1G6BGH8_9GAMM</name>
<accession>A0A1G6BGH8</accession>
<keyword evidence="4" id="KW-1003">Cell membrane</keyword>
<evidence type="ECO:0000313" key="11">
    <source>
        <dbReference type="EMBL" id="SDB19720.1"/>
    </source>
</evidence>
<reference evidence="12" key="1">
    <citation type="submission" date="2016-10" db="EMBL/GenBank/DDBJ databases">
        <authorList>
            <person name="Varghese N."/>
            <person name="Submissions S."/>
        </authorList>
    </citation>
    <scope>NUCLEOTIDE SEQUENCE [LARGE SCALE GENOMIC DNA]</scope>
    <source>
        <strain evidence="12">CGMCC 1.10824</strain>
    </source>
</reference>
<dbReference type="GO" id="GO:0015627">
    <property type="term" value="C:type II protein secretion system complex"/>
    <property type="evidence" value="ECO:0007669"/>
    <property type="project" value="InterPro"/>
</dbReference>
<keyword evidence="8 10" id="KW-1133">Transmembrane helix</keyword>
<dbReference type="PIRSF" id="PIRSF006291">
    <property type="entry name" value="GspM"/>
    <property type="match status" value="1"/>
</dbReference>
<evidence type="ECO:0000256" key="9">
    <source>
        <dbReference type="ARBA" id="ARBA00023136"/>
    </source>
</evidence>
<dbReference type="Pfam" id="PF04612">
    <property type="entry name" value="T2SSM"/>
    <property type="match status" value="1"/>
</dbReference>
<comment type="subcellular location">
    <subcellularLocation>
        <location evidence="1">Cell inner membrane</location>
        <topology evidence="1">Single-pass membrane protein</topology>
    </subcellularLocation>
</comment>
<feature type="transmembrane region" description="Helical" evidence="10">
    <location>
        <begin position="31"/>
        <end position="53"/>
    </location>
</feature>
<evidence type="ECO:0000256" key="8">
    <source>
        <dbReference type="ARBA" id="ARBA00022989"/>
    </source>
</evidence>
<comment type="similarity">
    <text evidence="2">Belongs to the GSP M family.</text>
</comment>
<dbReference type="EMBL" id="FMXN01000003">
    <property type="protein sequence ID" value="SDB19720.1"/>
    <property type="molecule type" value="Genomic_DNA"/>
</dbReference>
<dbReference type="AlphaFoldDB" id="A0A1G6BGH8"/>
<evidence type="ECO:0000256" key="2">
    <source>
        <dbReference type="ARBA" id="ARBA00010637"/>
    </source>
</evidence>
<evidence type="ECO:0000256" key="10">
    <source>
        <dbReference type="SAM" id="Phobius"/>
    </source>
</evidence>
<evidence type="ECO:0000256" key="6">
    <source>
        <dbReference type="ARBA" id="ARBA00022692"/>
    </source>
</evidence>
<dbReference type="Proteomes" id="UP000199626">
    <property type="component" value="Unassembled WGS sequence"/>
</dbReference>
<dbReference type="SUPFAM" id="SSF103054">
    <property type="entry name" value="General secretion pathway protein M, EpsM"/>
    <property type="match status" value="1"/>
</dbReference>